<dbReference type="Proteomes" id="UP000275408">
    <property type="component" value="Unassembled WGS sequence"/>
</dbReference>
<feature type="compositionally biased region" description="Basic and acidic residues" evidence="1">
    <location>
        <begin position="90"/>
        <end position="106"/>
    </location>
</feature>
<dbReference type="EMBL" id="RCHS01001053">
    <property type="protein sequence ID" value="RMX55419.1"/>
    <property type="molecule type" value="Genomic_DNA"/>
</dbReference>
<reference evidence="2 3" key="1">
    <citation type="journal article" date="2018" name="Sci. Rep.">
        <title>Comparative analysis of the Pocillopora damicornis genome highlights role of immune system in coral evolution.</title>
        <authorList>
            <person name="Cunning R."/>
            <person name="Bay R.A."/>
            <person name="Gillette P."/>
            <person name="Baker A.C."/>
            <person name="Traylor-Knowles N."/>
        </authorList>
    </citation>
    <scope>NUCLEOTIDE SEQUENCE [LARGE SCALE GENOMIC DNA]</scope>
    <source>
        <strain evidence="2">RSMAS</strain>
        <tissue evidence="2">Whole animal</tissue>
    </source>
</reference>
<evidence type="ECO:0000313" key="3">
    <source>
        <dbReference type="Proteomes" id="UP000275408"/>
    </source>
</evidence>
<protein>
    <submittedName>
        <fullName evidence="2">Uncharacterized protein</fullName>
    </submittedName>
</protein>
<gene>
    <name evidence="2" type="ORF">pdam_00022195</name>
</gene>
<feature type="compositionally biased region" description="Polar residues" evidence="1">
    <location>
        <begin position="60"/>
        <end position="82"/>
    </location>
</feature>
<sequence>MDYKGRRYNSFSLNRFNTERYKHSESIHCIRHDETIDLGLSPCPSYGALQVRFYMHFPPGSNNRLNDAGENNTRLSDSQNNDKCGYNVGDKYDDNPRDNIPENRQEPMEFYMSRCYSHA</sequence>
<proteinExistence type="predicted"/>
<dbReference type="OrthoDB" id="10282113at2759"/>
<name>A0A3M6UP95_POCDA</name>
<dbReference type="AlphaFoldDB" id="A0A3M6UP95"/>
<feature type="region of interest" description="Disordered" evidence="1">
    <location>
        <begin position="60"/>
        <end position="106"/>
    </location>
</feature>
<organism evidence="2 3">
    <name type="scientific">Pocillopora damicornis</name>
    <name type="common">Cauliflower coral</name>
    <name type="synonym">Millepora damicornis</name>
    <dbReference type="NCBI Taxonomy" id="46731"/>
    <lineage>
        <taxon>Eukaryota</taxon>
        <taxon>Metazoa</taxon>
        <taxon>Cnidaria</taxon>
        <taxon>Anthozoa</taxon>
        <taxon>Hexacorallia</taxon>
        <taxon>Scleractinia</taxon>
        <taxon>Astrocoeniina</taxon>
        <taxon>Pocilloporidae</taxon>
        <taxon>Pocillopora</taxon>
    </lineage>
</organism>
<accession>A0A3M6UP95</accession>
<evidence type="ECO:0000313" key="2">
    <source>
        <dbReference type="EMBL" id="RMX55419.1"/>
    </source>
</evidence>
<comment type="caution">
    <text evidence="2">The sequence shown here is derived from an EMBL/GenBank/DDBJ whole genome shotgun (WGS) entry which is preliminary data.</text>
</comment>
<evidence type="ECO:0000256" key="1">
    <source>
        <dbReference type="SAM" id="MobiDB-lite"/>
    </source>
</evidence>
<keyword evidence="3" id="KW-1185">Reference proteome</keyword>